<dbReference type="GO" id="GO:0005886">
    <property type="term" value="C:plasma membrane"/>
    <property type="evidence" value="ECO:0007669"/>
    <property type="project" value="UniProtKB-SubCell"/>
</dbReference>
<reference evidence="9 10" key="1">
    <citation type="submission" date="2021-01" db="EMBL/GenBank/DDBJ databases">
        <title>Whole genome sequence of Paenibacillus sonchi LMG 24727 for comparative genomics.</title>
        <authorList>
            <person name="Lee G."/>
            <person name="Kim M.-J."/>
            <person name="Lim K."/>
            <person name="Shin J.-H."/>
        </authorList>
    </citation>
    <scope>NUCLEOTIDE SEQUENCE [LARGE SCALE GENOMIC DNA]</scope>
    <source>
        <strain evidence="9 10">LMG 24727</strain>
    </source>
</reference>
<dbReference type="Pfam" id="PF02687">
    <property type="entry name" value="FtsX"/>
    <property type="match status" value="1"/>
</dbReference>
<organism evidence="9 10">
    <name type="scientific">Paenibacillus sonchi</name>
    <dbReference type="NCBI Taxonomy" id="373687"/>
    <lineage>
        <taxon>Bacteria</taxon>
        <taxon>Bacillati</taxon>
        <taxon>Bacillota</taxon>
        <taxon>Bacilli</taxon>
        <taxon>Bacillales</taxon>
        <taxon>Paenibacillaceae</taxon>
        <taxon>Paenibacillus</taxon>
        <taxon>Paenibacillus sonchi group</taxon>
    </lineage>
</organism>
<feature type="transmembrane region" description="Helical" evidence="6">
    <location>
        <begin position="292"/>
        <end position="311"/>
    </location>
</feature>
<feature type="transmembrane region" description="Helical" evidence="6">
    <location>
        <begin position="239"/>
        <end position="259"/>
    </location>
</feature>
<accession>A0A974SBE1</accession>
<evidence type="ECO:0000256" key="7">
    <source>
        <dbReference type="SAM" id="SignalP"/>
    </source>
</evidence>
<evidence type="ECO:0000259" key="8">
    <source>
        <dbReference type="Pfam" id="PF02687"/>
    </source>
</evidence>
<dbReference type="Proteomes" id="UP000595841">
    <property type="component" value="Chromosome"/>
</dbReference>
<feature type="transmembrane region" description="Helical" evidence="6">
    <location>
        <begin position="638"/>
        <end position="663"/>
    </location>
</feature>
<evidence type="ECO:0000313" key="9">
    <source>
        <dbReference type="EMBL" id="QQZ59727.1"/>
    </source>
</evidence>
<feature type="transmembrane region" description="Helical" evidence="6">
    <location>
        <begin position="409"/>
        <end position="429"/>
    </location>
</feature>
<feature type="domain" description="ABC3 transporter permease C-terminal" evidence="8">
    <location>
        <begin position="245"/>
        <end position="363"/>
    </location>
</feature>
<proteinExistence type="predicted"/>
<gene>
    <name evidence="9" type="ORF">JI735_24415</name>
</gene>
<keyword evidence="4 6" id="KW-1133">Transmembrane helix</keyword>
<keyword evidence="5 6" id="KW-0472">Membrane</keyword>
<dbReference type="EMBL" id="CP068595">
    <property type="protein sequence ID" value="QQZ59727.1"/>
    <property type="molecule type" value="Genomic_DNA"/>
</dbReference>
<evidence type="ECO:0000256" key="1">
    <source>
        <dbReference type="ARBA" id="ARBA00004651"/>
    </source>
</evidence>
<feature type="chain" id="PRO_5038690692" evidence="7">
    <location>
        <begin position="18"/>
        <end position="768"/>
    </location>
</feature>
<evidence type="ECO:0000256" key="4">
    <source>
        <dbReference type="ARBA" id="ARBA00022989"/>
    </source>
</evidence>
<evidence type="ECO:0000313" key="10">
    <source>
        <dbReference type="Proteomes" id="UP000595841"/>
    </source>
</evidence>
<dbReference type="KEGG" id="pson:JI735_24415"/>
<feature type="transmembrane region" description="Helical" evidence="6">
    <location>
        <begin position="729"/>
        <end position="751"/>
    </location>
</feature>
<keyword evidence="3 6" id="KW-0812">Transmembrane</keyword>
<dbReference type="InterPro" id="IPR003838">
    <property type="entry name" value="ABC3_permease_C"/>
</dbReference>
<name>A0A974SBE1_9BACL</name>
<dbReference type="InterPro" id="IPR038766">
    <property type="entry name" value="Membrane_comp_ABC_pdt"/>
</dbReference>
<dbReference type="AlphaFoldDB" id="A0A974SBE1"/>
<evidence type="ECO:0000256" key="3">
    <source>
        <dbReference type="ARBA" id="ARBA00022692"/>
    </source>
</evidence>
<evidence type="ECO:0000256" key="5">
    <source>
        <dbReference type="ARBA" id="ARBA00023136"/>
    </source>
</evidence>
<keyword evidence="2" id="KW-1003">Cell membrane</keyword>
<evidence type="ECO:0000256" key="6">
    <source>
        <dbReference type="SAM" id="Phobius"/>
    </source>
</evidence>
<feature type="transmembrane region" description="Helical" evidence="6">
    <location>
        <begin position="331"/>
        <end position="352"/>
    </location>
</feature>
<protein>
    <submittedName>
        <fullName evidence="9">FtsX-like permease family protein</fullName>
    </submittedName>
</protein>
<dbReference type="PANTHER" id="PTHR30287:SF2">
    <property type="entry name" value="BLL1001 PROTEIN"/>
    <property type="match status" value="1"/>
</dbReference>
<keyword evidence="7" id="KW-0732">Signal</keyword>
<keyword evidence="10" id="KW-1185">Reference proteome</keyword>
<dbReference type="PANTHER" id="PTHR30287">
    <property type="entry name" value="MEMBRANE COMPONENT OF PREDICTED ABC SUPERFAMILY METABOLITE UPTAKE TRANSPORTER"/>
    <property type="match status" value="1"/>
</dbReference>
<feature type="transmembrane region" description="Helical" evidence="6">
    <location>
        <begin position="684"/>
        <end position="709"/>
    </location>
</feature>
<comment type="subcellular location">
    <subcellularLocation>
        <location evidence="1">Cell membrane</location>
        <topology evidence="1">Multi-pass membrane protein</topology>
    </subcellularLocation>
</comment>
<evidence type="ECO:0000256" key="2">
    <source>
        <dbReference type="ARBA" id="ARBA00022475"/>
    </source>
</evidence>
<sequence>MNIVLLVLMILASTLVASSTNLMYSTTTAIDSFISKSKVADYNIITANTDENNRSLRAWAECEKRVASYYAQLHIGVLSKDITVPSNRKSISGNIGLVLSTVPEDVNLVYGENDALFSLQNGEIGLPISIMNATGLKLGDLLNVQVGGNSHTFTIAKIFKDAFMGSDLFGLKRLLISSQDFTDLQNGLPPESLTTLWSLVGSSKGEGAALAKAFSQQDIPLNFGIEKELVKKSYMPDQIISAMMFVISLFLIFIAFLTLRFTIVSTLQDNYKEIGVMKAIGLRNSVIKRLYLMKYLGLSLAGGAVGWGFSIPLSELMSRRISQYVIVPGGSAAVVVSVFSTIAIVAITLLFCTLCMRKINKASAIDAIRQGHTGERFKASRKIHLHRSKLLPPALFLALSDVLNRMKSYSALILTFVLSTAIIIIPINLMNTVITPKFIGYFGTVQADFYSKSEVVDKKVSEIQSELARVTREFRDHSFPVTLSVDYSINTKYISDHGEDNMRITAMKSEPAAVFQYLDGTAPKLANEIAITSIMADRFGKRIGDSILFEIDGKRDTFLITGLFQTITNEGYMVRLGDEYIPLHAAAYQFAGNINAPEKDKAEILSNMKQQFSALDLKSAADLLEHTTGGFMGQLQSIMTLLTVIVCLITFFITSLFVRLLIAKEVRGIAVMKSLGFKNGKIRLWQILRISILLVGSIIIGVLTANILGERLIGIIFRMFGLTRMSFNIVPLQVYLLYPLLILLVVVAAVYSSCGQIKRVQVWNMNQE</sequence>
<feature type="signal peptide" evidence="7">
    <location>
        <begin position="1"/>
        <end position="17"/>
    </location>
</feature>